<protein>
    <submittedName>
        <fullName evidence="5">AMP-binding protein</fullName>
    </submittedName>
</protein>
<reference evidence="5" key="1">
    <citation type="journal article" date="2022" name="Arch. Microbiol.">
        <title>Pseudodesulfovibrio sediminis sp. nov., a mesophilic and neutrophilic sulfate-reducing bacterium isolated from sediment of a brackish lake.</title>
        <authorList>
            <person name="Takahashi A."/>
            <person name="Kojima H."/>
            <person name="Watanabe M."/>
            <person name="Fukui M."/>
        </authorList>
    </citation>
    <scope>NUCLEOTIDE SEQUENCE</scope>
    <source>
        <strain evidence="5">SF6</strain>
    </source>
</reference>
<comment type="catalytic activity">
    <reaction evidence="3">
        <text>a long-chain fatty acid + ATP + CoA = a long-chain fatty acyl-CoA + AMP + diphosphate</text>
        <dbReference type="Rhea" id="RHEA:15421"/>
        <dbReference type="ChEBI" id="CHEBI:30616"/>
        <dbReference type="ChEBI" id="CHEBI:33019"/>
        <dbReference type="ChEBI" id="CHEBI:57287"/>
        <dbReference type="ChEBI" id="CHEBI:57560"/>
        <dbReference type="ChEBI" id="CHEBI:83139"/>
        <dbReference type="ChEBI" id="CHEBI:456215"/>
        <dbReference type="EC" id="6.2.1.3"/>
    </reaction>
    <physiologicalReaction direction="left-to-right" evidence="3">
        <dbReference type="Rhea" id="RHEA:15422"/>
    </physiologicalReaction>
</comment>
<dbReference type="PANTHER" id="PTHR43272">
    <property type="entry name" value="LONG-CHAIN-FATTY-ACID--COA LIGASE"/>
    <property type="match status" value="1"/>
</dbReference>
<evidence type="ECO:0000256" key="3">
    <source>
        <dbReference type="ARBA" id="ARBA00024484"/>
    </source>
</evidence>
<evidence type="ECO:0000313" key="5">
    <source>
        <dbReference type="EMBL" id="BCS87844.1"/>
    </source>
</evidence>
<gene>
    <name evidence="5" type="ORF">PSDVSF_10860</name>
</gene>
<accession>A0ABM7P4L2</accession>
<dbReference type="InterPro" id="IPR042099">
    <property type="entry name" value="ANL_N_sf"/>
</dbReference>
<keyword evidence="6" id="KW-1185">Reference proteome</keyword>
<organism evidence="5 6">
    <name type="scientific">Pseudodesulfovibrio sediminis</name>
    <dbReference type="NCBI Taxonomy" id="2810563"/>
    <lineage>
        <taxon>Bacteria</taxon>
        <taxon>Pseudomonadati</taxon>
        <taxon>Thermodesulfobacteriota</taxon>
        <taxon>Desulfovibrionia</taxon>
        <taxon>Desulfovibrionales</taxon>
        <taxon>Desulfovibrionaceae</taxon>
    </lineage>
</organism>
<feature type="domain" description="AMP-dependent synthetase/ligase" evidence="4">
    <location>
        <begin position="12"/>
        <end position="459"/>
    </location>
</feature>
<sequence length="609" mass="67687">MSDQVTTLKELFDTSIEKHADRIALGIVGGEKITYAEYAKLVSDLQTVFQGLGVKPGDKVAIISENMPNWAITYFAITTMGAIVVPILQEFHPSAVHHILRHSESRLVVSSKRYLHKVEGDDDAFPKLKTIMVMNDFSIENEEGSATPYSEALEHARARFEQLGEAAKGRMEQFSEAAREKLSDLAREKVDKISDTARKQVDKLSDSARKFIDRKGDKSFELTEESVAAILYTSGTTGHSKGVVLTHKNLVSNCKNGIRAIPVLKTDRFISVLPMAHTYECSLGVIIPTHCGSSVYYLEKPPTPRTLLPAMQEIKPTIMNVVPLIIEKIYKNRIKRKLNSSNMTRGLMKIGLTRRKLSQVAGSKLIEAFGGELRCLCIGGAPLAPDVESFLTDANFPYALGYGMTEAAPLLAGTEPGKQTLRGIGPEIPGVHIKIDNPDPETGEGEVLAKGDNIMLEYYKAPMDTAETFTEDGWLKTGDLGKIVDGCLFLKGRLKNVIIGPSGENIYPEEVESIINTCDHVLESMVYERNGQVVARIHLNYETLDELFSSKKLIESEVRVKVQEILEDIRQKVNSQVSTFAKIIRVIEQVEPFEKTPTQKIKRFIYLDN</sequence>
<name>A0ABM7P4L2_9BACT</name>
<dbReference type="PANTHER" id="PTHR43272:SF33">
    <property type="entry name" value="AMP-BINDING DOMAIN-CONTAINING PROTEIN-RELATED"/>
    <property type="match status" value="1"/>
</dbReference>
<dbReference type="EMBL" id="AP024485">
    <property type="protein sequence ID" value="BCS87844.1"/>
    <property type="molecule type" value="Genomic_DNA"/>
</dbReference>
<evidence type="ECO:0000256" key="2">
    <source>
        <dbReference type="ARBA" id="ARBA00022840"/>
    </source>
</evidence>
<dbReference type="RefSeq" id="WP_229594596.1">
    <property type="nucleotide sequence ID" value="NZ_AP024485.1"/>
</dbReference>
<keyword evidence="1" id="KW-0547">Nucleotide-binding</keyword>
<evidence type="ECO:0000259" key="4">
    <source>
        <dbReference type="Pfam" id="PF00501"/>
    </source>
</evidence>
<dbReference type="Pfam" id="PF00501">
    <property type="entry name" value="AMP-binding"/>
    <property type="match status" value="1"/>
</dbReference>
<dbReference type="Gene3D" id="3.40.50.980">
    <property type="match status" value="1"/>
</dbReference>
<dbReference type="PROSITE" id="PS00455">
    <property type="entry name" value="AMP_BINDING"/>
    <property type="match status" value="1"/>
</dbReference>
<proteinExistence type="predicted"/>
<dbReference type="InterPro" id="IPR020845">
    <property type="entry name" value="AMP-binding_CS"/>
</dbReference>
<dbReference type="Proteomes" id="UP001053296">
    <property type="component" value="Chromosome"/>
</dbReference>
<dbReference type="Gene3D" id="3.40.50.12780">
    <property type="entry name" value="N-terminal domain of ligase-like"/>
    <property type="match status" value="1"/>
</dbReference>
<dbReference type="Gene3D" id="3.30.300.30">
    <property type="match status" value="1"/>
</dbReference>
<dbReference type="InterPro" id="IPR000873">
    <property type="entry name" value="AMP-dep_synth/lig_dom"/>
</dbReference>
<dbReference type="InterPro" id="IPR045851">
    <property type="entry name" value="AMP-bd_C_sf"/>
</dbReference>
<evidence type="ECO:0000313" key="6">
    <source>
        <dbReference type="Proteomes" id="UP001053296"/>
    </source>
</evidence>
<evidence type="ECO:0000256" key="1">
    <source>
        <dbReference type="ARBA" id="ARBA00022741"/>
    </source>
</evidence>
<dbReference type="SUPFAM" id="SSF56801">
    <property type="entry name" value="Acetyl-CoA synthetase-like"/>
    <property type="match status" value="1"/>
</dbReference>
<keyword evidence="2" id="KW-0067">ATP-binding</keyword>